<evidence type="ECO:0000256" key="1">
    <source>
        <dbReference type="SAM" id="MobiDB-lite"/>
    </source>
</evidence>
<feature type="compositionally biased region" description="Polar residues" evidence="1">
    <location>
        <begin position="32"/>
        <end position="41"/>
    </location>
</feature>
<sequence>MSKFLYVAMSQPVGFARDNTNETDLEPDSARRATSQRSSPGKRSADEMQGSIFDNDQARSPSISEPSADKKPCLASGGPPITSEPVVVIVGEEQEKFYVHAHLLESSSEYFLATLSSERVGDTLRTVKLPDVDADAFRLYAKWLYTGRFHLSIGPDTYVRDNSTEMHWDEMSACYALSATIQASAFGDATIDAFIGRMIIRNDSPIELAKWIYPRTAKGSAHRSLCRDIVVHTWDRKLFGRLWKEDYPREFLENVFADVSLKFDRGVRCKETAEFLEPKNGCTYHEHKRLSLPCYKIAFGNR</sequence>
<dbReference type="VEuPathDB" id="FungiDB:JI435_020110"/>
<feature type="region of interest" description="Disordered" evidence="1">
    <location>
        <begin position="15"/>
        <end position="78"/>
    </location>
</feature>
<evidence type="ECO:0000313" key="4">
    <source>
        <dbReference type="Proteomes" id="UP000001055"/>
    </source>
</evidence>
<protein>
    <recommendedName>
        <fullName evidence="2">BTB domain-containing protein</fullName>
    </recommendedName>
</protein>
<dbReference type="PROSITE" id="PS50097">
    <property type="entry name" value="BTB"/>
    <property type="match status" value="1"/>
</dbReference>
<dbReference type="SUPFAM" id="SSF54695">
    <property type="entry name" value="POZ domain"/>
    <property type="match status" value="1"/>
</dbReference>
<gene>
    <name evidence="3" type="ORF">SNOG_02011</name>
</gene>
<feature type="compositionally biased region" description="Polar residues" evidence="1">
    <location>
        <begin position="52"/>
        <end position="65"/>
    </location>
</feature>
<evidence type="ECO:0000259" key="2">
    <source>
        <dbReference type="PROSITE" id="PS50097"/>
    </source>
</evidence>
<dbReference type="KEGG" id="pno:SNOG_02011"/>
<dbReference type="SMART" id="SM00225">
    <property type="entry name" value="BTB"/>
    <property type="match status" value="1"/>
</dbReference>
<dbReference type="InParanoid" id="Q0V1V3"/>
<name>Q0V1V3_PHANO</name>
<dbReference type="Gene3D" id="3.30.710.10">
    <property type="entry name" value="Potassium Channel Kv1.1, Chain A"/>
    <property type="match status" value="1"/>
</dbReference>
<dbReference type="PANTHER" id="PTHR47843:SF2">
    <property type="entry name" value="BTB DOMAIN-CONTAINING PROTEIN"/>
    <property type="match status" value="1"/>
</dbReference>
<dbReference type="InterPro" id="IPR000210">
    <property type="entry name" value="BTB/POZ_dom"/>
</dbReference>
<dbReference type="Proteomes" id="UP000001055">
    <property type="component" value="Unassembled WGS sequence"/>
</dbReference>
<evidence type="ECO:0000313" key="3">
    <source>
        <dbReference type="EMBL" id="EAT90223.1"/>
    </source>
</evidence>
<dbReference type="AlphaFoldDB" id="Q0V1V3"/>
<dbReference type="CDD" id="cd18186">
    <property type="entry name" value="BTB_POZ_ZBTB_KLHL-like"/>
    <property type="match status" value="1"/>
</dbReference>
<dbReference type="RefSeq" id="XP_001792629.1">
    <property type="nucleotide sequence ID" value="XM_001792577.1"/>
</dbReference>
<reference evidence="4" key="1">
    <citation type="journal article" date="2007" name="Plant Cell">
        <title>Dothideomycete-plant interactions illuminated by genome sequencing and EST analysis of the wheat pathogen Stagonospora nodorum.</title>
        <authorList>
            <person name="Hane J.K."/>
            <person name="Lowe R.G."/>
            <person name="Solomon P.S."/>
            <person name="Tan K.C."/>
            <person name="Schoch C.L."/>
            <person name="Spatafora J.W."/>
            <person name="Crous P.W."/>
            <person name="Kodira C."/>
            <person name="Birren B.W."/>
            <person name="Galagan J.E."/>
            <person name="Torriani S.F."/>
            <person name="McDonald B.A."/>
            <person name="Oliver R.P."/>
        </authorList>
    </citation>
    <scope>NUCLEOTIDE SEQUENCE [LARGE SCALE GENOMIC DNA]</scope>
    <source>
        <strain evidence="4">SN15 / ATCC MYA-4574 / FGSC 10173</strain>
    </source>
</reference>
<dbReference type="PANTHER" id="PTHR47843">
    <property type="entry name" value="BTB DOMAIN-CONTAINING PROTEIN-RELATED"/>
    <property type="match status" value="1"/>
</dbReference>
<organism evidence="3 4">
    <name type="scientific">Phaeosphaeria nodorum (strain SN15 / ATCC MYA-4574 / FGSC 10173)</name>
    <name type="common">Glume blotch fungus</name>
    <name type="synonym">Parastagonospora nodorum</name>
    <dbReference type="NCBI Taxonomy" id="321614"/>
    <lineage>
        <taxon>Eukaryota</taxon>
        <taxon>Fungi</taxon>
        <taxon>Dikarya</taxon>
        <taxon>Ascomycota</taxon>
        <taxon>Pezizomycotina</taxon>
        <taxon>Dothideomycetes</taxon>
        <taxon>Pleosporomycetidae</taxon>
        <taxon>Pleosporales</taxon>
        <taxon>Pleosporineae</taxon>
        <taxon>Phaeosphaeriaceae</taxon>
        <taxon>Parastagonospora</taxon>
    </lineage>
</organism>
<dbReference type="EMBL" id="CH445327">
    <property type="protein sequence ID" value="EAT90223.1"/>
    <property type="molecule type" value="Genomic_DNA"/>
</dbReference>
<dbReference type="OMA" id="WWREREP"/>
<dbReference type="InterPro" id="IPR011333">
    <property type="entry name" value="SKP1/BTB/POZ_sf"/>
</dbReference>
<dbReference type="GeneID" id="5969479"/>
<feature type="domain" description="BTB" evidence="2">
    <location>
        <begin position="84"/>
        <end position="153"/>
    </location>
</feature>
<proteinExistence type="predicted"/>
<dbReference type="Pfam" id="PF00651">
    <property type="entry name" value="BTB"/>
    <property type="match status" value="1"/>
</dbReference>
<accession>Q0V1V3</accession>